<reference evidence="2 3" key="1">
    <citation type="submission" date="2019-05" db="EMBL/GenBank/DDBJ databases">
        <title>Another draft genome of Portunus trituberculatus and its Hox gene families provides insights of decapod evolution.</title>
        <authorList>
            <person name="Jeong J.-H."/>
            <person name="Song I."/>
            <person name="Kim S."/>
            <person name="Choi T."/>
            <person name="Kim D."/>
            <person name="Ryu S."/>
            <person name="Kim W."/>
        </authorList>
    </citation>
    <scope>NUCLEOTIDE SEQUENCE [LARGE SCALE GENOMIC DNA]</scope>
    <source>
        <tissue evidence="2">Muscle</tissue>
    </source>
</reference>
<feature type="compositionally biased region" description="Basic and acidic residues" evidence="1">
    <location>
        <begin position="27"/>
        <end position="44"/>
    </location>
</feature>
<name>A0A5B7JB96_PORTR</name>
<feature type="compositionally biased region" description="Basic and acidic residues" evidence="1">
    <location>
        <begin position="1"/>
        <end position="20"/>
    </location>
</feature>
<organism evidence="2 3">
    <name type="scientific">Portunus trituberculatus</name>
    <name type="common">Swimming crab</name>
    <name type="synonym">Neptunus trituberculatus</name>
    <dbReference type="NCBI Taxonomy" id="210409"/>
    <lineage>
        <taxon>Eukaryota</taxon>
        <taxon>Metazoa</taxon>
        <taxon>Ecdysozoa</taxon>
        <taxon>Arthropoda</taxon>
        <taxon>Crustacea</taxon>
        <taxon>Multicrustacea</taxon>
        <taxon>Malacostraca</taxon>
        <taxon>Eumalacostraca</taxon>
        <taxon>Eucarida</taxon>
        <taxon>Decapoda</taxon>
        <taxon>Pleocyemata</taxon>
        <taxon>Brachyura</taxon>
        <taxon>Eubrachyura</taxon>
        <taxon>Portunoidea</taxon>
        <taxon>Portunidae</taxon>
        <taxon>Portuninae</taxon>
        <taxon>Portunus</taxon>
    </lineage>
</organism>
<evidence type="ECO:0000256" key="1">
    <source>
        <dbReference type="SAM" id="MobiDB-lite"/>
    </source>
</evidence>
<dbReference type="AlphaFoldDB" id="A0A5B7JB96"/>
<gene>
    <name evidence="2" type="ORF">E2C01_085654</name>
</gene>
<dbReference type="Proteomes" id="UP000324222">
    <property type="component" value="Unassembled WGS sequence"/>
</dbReference>
<proteinExistence type="predicted"/>
<sequence>MEKKGKGREGKGREGKKEARIGGGDVMGKRENEEKVTGDGRKGEGLAGTPLEHHYHAFGGSVAAKRTSPKIYCRKGRENTGGGGGGSGGSGNSSGGIERLVPLLILSTTLTSPEVQENKIR</sequence>
<feature type="region of interest" description="Disordered" evidence="1">
    <location>
        <begin position="1"/>
        <end position="97"/>
    </location>
</feature>
<protein>
    <submittedName>
        <fullName evidence="2">Uncharacterized protein</fullName>
    </submittedName>
</protein>
<comment type="caution">
    <text evidence="2">The sequence shown here is derived from an EMBL/GenBank/DDBJ whole genome shotgun (WGS) entry which is preliminary data.</text>
</comment>
<accession>A0A5B7JB96</accession>
<dbReference type="EMBL" id="VSRR010085161">
    <property type="protein sequence ID" value="MPC90657.1"/>
    <property type="molecule type" value="Genomic_DNA"/>
</dbReference>
<evidence type="ECO:0000313" key="2">
    <source>
        <dbReference type="EMBL" id="MPC90657.1"/>
    </source>
</evidence>
<keyword evidence="3" id="KW-1185">Reference proteome</keyword>
<feature type="compositionally biased region" description="Gly residues" evidence="1">
    <location>
        <begin position="79"/>
        <end position="94"/>
    </location>
</feature>
<evidence type="ECO:0000313" key="3">
    <source>
        <dbReference type="Proteomes" id="UP000324222"/>
    </source>
</evidence>